<sequence length="471" mass="52848">MSLRVFGLLLIALLLPACVGQRPQVRPDQIVSPPLTFAVPEVEQRVMDNGMRLYLNPDHELPLVEISLLIGAGSIGEPQDKSGLVQLYAAALRSGGAGRLSPQAFDDKLEELAADLSVSNSSYSVSSHFSLHRDELEHGLALLAELLRRPRFDKQRMELARRQMLEAIRRQNDEPGAIAQRHLRRALYGDHPLGRTPTLDTVQAISGKDLLDFHHRYVLPNNLWLAVSGDFNPEEMEQLLDRLFGDWPLQPFEPQYIPPLVAPIEPAVLVLSKNVPQTTVLLGQRGITKDHPDLYALRVMNFILGGGGFNSRLMREVRSNRGLAYSVYSFFQAGRRLPGLFVAGCETRTATVDEVVGLMREEMRRISQDPVTEEELEIARESLINSFVFAFEEPHEVVSQAMRLDFYNYDRDFLQRYRDRLAAVTTEDVLAAARQHLQWDGQAIVLVGEQSESAQAGERFGLPVAGLPNEE</sequence>
<evidence type="ECO:0000313" key="4">
    <source>
        <dbReference type="Proteomes" id="UP000182517"/>
    </source>
</evidence>
<dbReference type="InterPro" id="IPR011765">
    <property type="entry name" value="Pept_M16_N"/>
</dbReference>
<evidence type="ECO:0000259" key="1">
    <source>
        <dbReference type="Pfam" id="PF00675"/>
    </source>
</evidence>
<dbReference type="AlphaFoldDB" id="A0A1L3GKV3"/>
<dbReference type="STRING" id="1842532.A7E78_00950"/>
<dbReference type="InterPro" id="IPR007863">
    <property type="entry name" value="Peptidase_M16_C"/>
</dbReference>
<dbReference type="Pfam" id="PF05193">
    <property type="entry name" value="Peptidase_M16_C"/>
    <property type="match status" value="1"/>
</dbReference>
<dbReference type="OrthoDB" id="9811314at2"/>
<dbReference type="RefSeq" id="WP_072282513.1">
    <property type="nucleotide sequence ID" value="NZ_CP015519.1"/>
</dbReference>
<dbReference type="PANTHER" id="PTHR11851:SF225">
    <property type="entry name" value="NON-PEPTIDASE HOMOLOG YMXG"/>
    <property type="match status" value="1"/>
</dbReference>
<dbReference type="PANTHER" id="PTHR11851">
    <property type="entry name" value="METALLOPROTEASE"/>
    <property type="match status" value="1"/>
</dbReference>
<feature type="domain" description="Peptidase M16 C-terminal" evidence="2">
    <location>
        <begin position="205"/>
        <end position="383"/>
    </location>
</feature>
<accession>A0A1L3GKV3</accession>
<reference evidence="3 4" key="1">
    <citation type="journal article" date="2017" name="Genome Announc.">
        <title>Complete Genome Sequences of Two Acetylene-Fermenting Pelobacter acetylenicus Strains.</title>
        <authorList>
            <person name="Sutton J.M."/>
            <person name="Baesman S.M."/>
            <person name="Fierst J.L."/>
            <person name="Poret-Peterson A.T."/>
            <person name="Oremland R.S."/>
            <person name="Dunlap D.S."/>
            <person name="Akob D.M."/>
        </authorList>
    </citation>
    <scope>NUCLEOTIDE SEQUENCE [LARGE SCALE GENOMIC DNA]</scope>
    <source>
        <strain evidence="3 4">SFB93</strain>
    </source>
</reference>
<dbReference type="SUPFAM" id="SSF63411">
    <property type="entry name" value="LuxS/MPP-like metallohydrolase"/>
    <property type="match status" value="2"/>
</dbReference>
<dbReference type="EMBL" id="CP015519">
    <property type="protein sequence ID" value="APG26552.1"/>
    <property type="molecule type" value="Genomic_DNA"/>
</dbReference>
<dbReference type="InterPro" id="IPR050361">
    <property type="entry name" value="MPP/UQCRC_Complex"/>
</dbReference>
<proteinExistence type="predicted"/>
<dbReference type="GO" id="GO:0046872">
    <property type="term" value="F:metal ion binding"/>
    <property type="evidence" value="ECO:0007669"/>
    <property type="project" value="InterPro"/>
</dbReference>
<protein>
    <recommendedName>
        <fullName evidence="5">Insulinase family protein</fullName>
    </recommendedName>
</protein>
<dbReference type="Proteomes" id="UP000182517">
    <property type="component" value="Chromosome"/>
</dbReference>
<dbReference type="Gene3D" id="3.30.830.10">
    <property type="entry name" value="Metalloenzyme, LuxS/M16 peptidase-like"/>
    <property type="match status" value="2"/>
</dbReference>
<dbReference type="Pfam" id="PF00675">
    <property type="entry name" value="Peptidase_M16"/>
    <property type="match status" value="1"/>
</dbReference>
<evidence type="ECO:0008006" key="5">
    <source>
        <dbReference type="Google" id="ProtNLM"/>
    </source>
</evidence>
<dbReference type="KEGG" id="pef:A7E78_00950"/>
<dbReference type="InterPro" id="IPR011249">
    <property type="entry name" value="Metalloenz_LuxS/M16"/>
</dbReference>
<gene>
    <name evidence="3" type="ORF">A7E78_00950</name>
</gene>
<evidence type="ECO:0000313" key="3">
    <source>
        <dbReference type="EMBL" id="APG26552.1"/>
    </source>
</evidence>
<organism evidence="3 4">
    <name type="scientific">Syntrophotalea acetylenivorans</name>
    <dbReference type="NCBI Taxonomy" id="1842532"/>
    <lineage>
        <taxon>Bacteria</taxon>
        <taxon>Pseudomonadati</taxon>
        <taxon>Thermodesulfobacteriota</taxon>
        <taxon>Desulfuromonadia</taxon>
        <taxon>Desulfuromonadales</taxon>
        <taxon>Syntrophotaleaceae</taxon>
        <taxon>Syntrophotalea</taxon>
    </lineage>
</organism>
<keyword evidence="4" id="KW-1185">Reference proteome</keyword>
<name>A0A1L3GKV3_9BACT</name>
<feature type="domain" description="Peptidase M16 N-terminal" evidence="1">
    <location>
        <begin position="62"/>
        <end position="196"/>
    </location>
</feature>
<evidence type="ECO:0000259" key="2">
    <source>
        <dbReference type="Pfam" id="PF05193"/>
    </source>
</evidence>